<organism evidence="1 2">
    <name type="scientific">Mycena maculata</name>
    <dbReference type="NCBI Taxonomy" id="230809"/>
    <lineage>
        <taxon>Eukaryota</taxon>
        <taxon>Fungi</taxon>
        <taxon>Dikarya</taxon>
        <taxon>Basidiomycota</taxon>
        <taxon>Agaricomycotina</taxon>
        <taxon>Agaricomycetes</taxon>
        <taxon>Agaricomycetidae</taxon>
        <taxon>Agaricales</taxon>
        <taxon>Marasmiineae</taxon>
        <taxon>Mycenaceae</taxon>
        <taxon>Mycena</taxon>
    </lineage>
</organism>
<gene>
    <name evidence="1" type="ORF">DFH07DRAFT_955342</name>
</gene>
<sequence length="365" mass="40543">MLRVCSVCSVLRPTVRFLTRSWLGLPTRLAYTRESSSAATSKKELPELNIPKESTASLVQSDFPQALVRTFQFPNLQDLVSFTNNTRNADAPKDILVEHVFIRPCSQIKIFSITDEKQRAHVSLFSLEGVTRSLSTAETETEYQKVGAELPTSQSNRYMATMFKRLESLMVKCEEARSPAAPATHVNVPIEPVILPPNGWAIGREMSRDPRGPFKGLPFLARTYRFTTPLAARQFLQTALVMTPAVRPGSQAGVHIKAHSIAGPPVVLLWLISELAWDAPRKYGISLADVCFAIKIENEFHKNWTGYAANTTTPNRDVPKTTEDQYCPRPFMPLQQKENTAPSTATRAPSAIERAGSLLPQIVHG</sequence>
<dbReference type="AlphaFoldDB" id="A0AAD7NME0"/>
<accession>A0AAD7NME0</accession>
<reference evidence="1" key="1">
    <citation type="submission" date="2023-03" db="EMBL/GenBank/DDBJ databases">
        <title>Massive genome expansion in bonnet fungi (Mycena s.s.) driven by repeated elements and novel gene families across ecological guilds.</title>
        <authorList>
            <consortium name="Lawrence Berkeley National Laboratory"/>
            <person name="Harder C.B."/>
            <person name="Miyauchi S."/>
            <person name="Viragh M."/>
            <person name="Kuo A."/>
            <person name="Thoen E."/>
            <person name="Andreopoulos B."/>
            <person name="Lu D."/>
            <person name="Skrede I."/>
            <person name="Drula E."/>
            <person name="Henrissat B."/>
            <person name="Morin E."/>
            <person name="Kohler A."/>
            <person name="Barry K."/>
            <person name="LaButti K."/>
            <person name="Morin E."/>
            <person name="Salamov A."/>
            <person name="Lipzen A."/>
            <person name="Mereny Z."/>
            <person name="Hegedus B."/>
            <person name="Baldrian P."/>
            <person name="Stursova M."/>
            <person name="Weitz H."/>
            <person name="Taylor A."/>
            <person name="Grigoriev I.V."/>
            <person name="Nagy L.G."/>
            <person name="Martin F."/>
            <person name="Kauserud H."/>
        </authorList>
    </citation>
    <scope>NUCLEOTIDE SEQUENCE</scope>
    <source>
        <strain evidence="1">CBHHK188m</strain>
    </source>
</reference>
<proteinExistence type="predicted"/>
<evidence type="ECO:0000313" key="2">
    <source>
        <dbReference type="Proteomes" id="UP001215280"/>
    </source>
</evidence>
<keyword evidence="2" id="KW-1185">Reference proteome</keyword>
<dbReference type="EMBL" id="JARJLG010000033">
    <property type="protein sequence ID" value="KAJ7766294.1"/>
    <property type="molecule type" value="Genomic_DNA"/>
</dbReference>
<dbReference type="Proteomes" id="UP001215280">
    <property type="component" value="Unassembled WGS sequence"/>
</dbReference>
<comment type="caution">
    <text evidence="1">The sequence shown here is derived from an EMBL/GenBank/DDBJ whole genome shotgun (WGS) entry which is preliminary data.</text>
</comment>
<protein>
    <submittedName>
        <fullName evidence="1">Uncharacterized protein</fullName>
    </submittedName>
</protein>
<evidence type="ECO:0000313" key="1">
    <source>
        <dbReference type="EMBL" id="KAJ7766294.1"/>
    </source>
</evidence>
<name>A0AAD7NME0_9AGAR</name>